<dbReference type="PANTHER" id="PTHR37299:SF1">
    <property type="entry name" value="STAGE 0 SPORULATION PROTEIN A HOMOLOG"/>
    <property type="match status" value="1"/>
</dbReference>
<dbReference type="RefSeq" id="WP_150354612.1">
    <property type="nucleotide sequence ID" value="NZ_RZNZ01000007.1"/>
</dbReference>
<evidence type="ECO:0000313" key="6">
    <source>
        <dbReference type="Proteomes" id="UP000345527"/>
    </source>
</evidence>
<dbReference type="Proteomes" id="UP000345527">
    <property type="component" value="Unassembled WGS sequence"/>
</dbReference>
<dbReference type="OrthoDB" id="236568at2"/>
<dbReference type="Pfam" id="PF04397">
    <property type="entry name" value="LytTR"/>
    <property type="match status" value="1"/>
</dbReference>
<dbReference type="Gene3D" id="2.40.50.1020">
    <property type="entry name" value="LytTr DNA-binding domain"/>
    <property type="match status" value="1"/>
</dbReference>
<reference evidence="6 7" key="1">
    <citation type="journal article" date="2019" name="Syst. Appl. Microbiol.">
        <title>Characterization of Bifidobacterium species in feaces of the Egyptian fruit bat: Description of B. vespertilionis sp. nov. and B. rousetti sp. nov.</title>
        <authorList>
            <person name="Modesto M."/>
            <person name="Satti M."/>
            <person name="Watanabe K."/>
            <person name="Puglisi E."/>
            <person name="Morelli L."/>
            <person name="Huang C.-H."/>
            <person name="Liou J.-S."/>
            <person name="Miyashita M."/>
            <person name="Tamura T."/>
            <person name="Saito S."/>
            <person name="Mori K."/>
            <person name="Huang L."/>
            <person name="Sciavilla P."/>
            <person name="Sandri C."/>
            <person name="Spiezio C."/>
            <person name="Vitali F."/>
            <person name="Cavalieri D."/>
            <person name="Perpetuini G."/>
            <person name="Tofalo R."/>
            <person name="Bonetti A."/>
            <person name="Arita M."/>
            <person name="Mattarelli P."/>
        </authorList>
    </citation>
    <scope>NUCLEOTIDE SEQUENCE [LARGE SCALE GENOMIC DNA]</scope>
    <source>
        <strain evidence="4 7">RST16</strain>
        <strain evidence="5 6">RST8</strain>
    </source>
</reference>
<evidence type="ECO:0000313" key="7">
    <source>
        <dbReference type="Proteomes" id="UP000374630"/>
    </source>
</evidence>
<dbReference type="AlphaFoldDB" id="A0A5J5E0C4"/>
<comment type="caution">
    <text evidence="5">The sequence shown here is derived from an EMBL/GenBank/DDBJ whole genome shotgun (WGS) entry which is preliminary data.</text>
</comment>
<dbReference type="GO" id="GO:0000156">
    <property type="term" value="F:phosphorelay response regulator activity"/>
    <property type="evidence" value="ECO:0007669"/>
    <property type="project" value="InterPro"/>
</dbReference>
<dbReference type="GO" id="GO:0003677">
    <property type="term" value="F:DNA binding"/>
    <property type="evidence" value="ECO:0007669"/>
    <property type="project" value="InterPro"/>
</dbReference>
<evidence type="ECO:0000259" key="2">
    <source>
        <dbReference type="PROSITE" id="PS50110"/>
    </source>
</evidence>
<dbReference type="PANTHER" id="PTHR37299">
    <property type="entry name" value="TRANSCRIPTIONAL REGULATOR-RELATED"/>
    <property type="match status" value="1"/>
</dbReference>
<evidence type="ECO:0000256" key="1">
    <source>
        <dbReference type="PROSITE-ProRule" id="PRU00169"/>
    </source>
</evidence>
<feature type="domain" description="HTH LytTR-type" evidence="3">
    <location>
        <begin position="144"/>
        <end position="241"/>
    </location>
</feature>
<proteinExistence type="predicted"/>
<dbReference type="Proteomes" id="UP000374630">
    <property type="component" value="Unassembled WGS sequence"/>
</dbReference>
<sequence length="243" mass="27567">MPYRIAICDDSDVDAAYVRSLVGRWAESRSADVETETFPSAERLLSRYEERRDYDILLLDIEMGKTGGAGGPGAMDGIELAKAVRREENGGRTQIVFITGYSDYIAEGYDVEALHYLMKPVDARKLFAVLDRAAQRLRQGERCLNLQYAEGVVRIPLGTIRYLDVRQNYVTIHAERAYTVKRSLSEFEDELGPEFFRAGRGLIVSLRRIRRVTRTAVELTDGEALRLPRGAYEPLNRAIIERT</sequence>
<feature type="modified residue" description="4-aspartylphosphate" evidence="1">
    <location>
        <position position="60"/>
    </location>
</feature>
<evidence type="ECO:0000313" key="5">
    <source>
        <dbReference type="EMBL" id="KAA8822259.1"/>
    </source>
</evidence>
<evidence type="ECO:0000313" key="4">
    <source>
        <dbReference type="EMBL" id="KAA8820790.1"/>
    </source>
</evidence>
<name>A0A5J5E0C4_9BIFI</name>
<feature type="domain" description="Response regulatory" evidence="2">
    <location>
        <begin position="4"/>
        <end position="134"/>
    </location>
</feature>
<gene>
    <name evidence="5" type="ORF">EM848_09070</name>
    <name evidence="4" type="ORF">EMO90_06325</name>
</gene>
<dbReference type="SMART" id="SM00448">
    <property type="entry name" value="REC"/>
    <property type="match status" value="1"/>
</dbReference>
<keyword evidence="7" id="KW-1185">Reference proteome</keyword>
<dbReference type="Pfam" id="PF00072">
    <property type="entry name" value="Response_reg"/>
    <property type="match status" value="1"/>
</dbReference>
<keyword evidence="1" id="KW-0597">Phosphoprotein</keyword>
<dbReference type="PROSITE" id="PS50110">
    <property type="entry name" value="RESPONSE_REGULATORY"/>
    <property type="match status" value="1"/>
</dbReference>
<dbReference type="EMBL" id="RZOA01000019">
    <property type="protein sequence ID" value="KAA8822259.1"/>
    <property type="molecule type" value="Genomic_DNA"/>
</dbReference>
<dbReference type="EMBL" id="RZNZ01000007">
    <property type="protein sequence ID" value="KAA8820790.1"/>
    <property type="molecule type" value="Genomic_DNA"/>
</dbReference>
<dbReference type="InterPro" id="IPR011006">
    <property type="entry name" value="CheY-like_superfamily"/>
</dbReference>
<evidence type="ECO:0000259" key="3">
    <source>
        <dbReference type="PROSITE" id="PS50930"/>
    </source>
</evidence>
<accession>A0A5J5E0C4</accession>
<dbReference type="InterPro" id="IPR046947">
    <property type="entry name" value="LytR-like"/>
</dbReference>
<dbReference type="PROSITE" id="PS50930">
    <property type="entry name" value="HTH_LYTTR"/>
    <property type="match status" value="1"/>
</dbReference>
<dbReference type="Gene3D" id="3.40.50.2300">
    <property type="match status" value="1"/>
</dbReference>
<dbReference type="SMART" id="SM00850">
    <property type="entry name" value="LytTR"/>
    <property type="match status" value="1"/>
</dbReference>
<dbReference type="SUPFAM" id="SSF52172">
    <property type="entry name" value="CheY-like"/>
    <property type="match status" value="1"/>
</dbReference>
<organism evidence="5 6">
    <name type="scientific">Bifidobacterium vespertilionis</name>
    <dbReference type="NCBI Taxonomy" id="2562524"/>
    <lineage>
        <taxon>Bacteria</taxon>
        <taxon>Bacillati</taxon>
        <taxon>Actinomycetota</taxon>
        <taxon>Actinomycetes</taxon>
        <taxon>Bifidobacteriales</taxon>
        <taxon>Bifidobacteriaceae</taxon>
        <taxon>Bifidobacterium</taxon>
    </lineage>
</organism>
<dbReference type="InterPro" id="IPR007492">
    <property type="entry name" value="LytTR_DNA-bd_dom"/>
</dbReference>
<protein>
    <submittedName>
        <fullName evidence="5">Response regulator transcription factor</fullName>
    </submittedName>
</protein>
<dbReference type="InterPro" id="IPR001789">
    <property type="entry name" value="Sig_transdc_resp-reg_receiver"/>
</dbReference>